<dbReference type="AlphaFoldDB" id="A0A2S5B9Y3"/>
<feature type="domain" description="CR-type" evidence="10">
    <location>
        <begin position="243"/>
        <end position="324"/>
    </location>
</feature>
<dbReference type="SUPFAM" id="SSF57938">
    <property type="entry name" value="DnaJ/Hsp40 cysteine-rich domain"/>
    <property type="match status" value="1"/>
</dbReference>
<keyword evidence="12" id="KW-1185">Reference proteome</keyword>
<dbReference type="OrthoDB" id="10256793at2759"/>
<evidence type="ECO:0000256" key="3">
    <source>
        <dbReference type="ARBA" id="ARBA00022771"/>
    </source>
</evidence>
<feature type="zinc finger region" description="CR-type" evidence="7">
    <location>
        <begin position="243"/>
        <end position="324"/>
    </location>
</feature>
<dbReference type="InterPro" id="IPR036869">
    <property type="entry name" value="J_dom_sf"/>
</dbReference>
<keyword evidence="4 7" id="KW-0862">Zinc</keyword>
<dbReference type="Gene3D" id="2.60.260.20">
    <property type="entry name" value="Urease metallochaperone UreE, N-terminal domain"/>
    <property type="match status" value="2"/>
</dbReference>
<sequence>MAVRPPAHLVHWLPARPTRCTPPRHFLQPTPATMTAATSTRTGSRRLSTATRASGNAQPHLGTKRSLRSASDLADWLTGGARPQKRAFHASRTALAKNPYSVLGVGKDASTSEIKKIYYQLAKKYHPDSSKEPGAKEKFVEIQEAYDILSDDKKRADFDRFGSASQQPGFDSDAYARATSSFGGAGFGDFFGGGAGGPGGADIFESLFGAFGRGGAAGPRQQAVRGDDIEVSISVPFLQAAKGTTKTITISPVVDCHTCHGSGLKEGLQKTTCGSCGGSGTRTFTIQSGFQMASTCATCGGSGSVAPPGSNCGTCAGVGKVRERRTVEVKVPPGVDDGMRIRLDGKGDAPLNGGGRTGGTPGDLFVRINVQPSKVFTRQGSNLYQTVSVPFYTAILGGRAPVKTLDRDVEVRVPQGTQPGEEMVMRGRGVKKLYREDHGDLVVKFNVTMPRSLSPAQRAILQQYVQETEAPGSTPFSAGNFTPPSPSSSSSAERPAPDSSASTSSRVDADAPGFTQQSRPPPTDTETRGNKPQWWATMSDDITSTKPADAAAAAAASGAKGKQASGHEPEAGIEEKLEEAKEKFDEVAKEEVNNLERDAADAVKSAKEAATPASKSDPKDEKEDHTLLGDLWKAGKEKLKHAKDAVKCDGDKKDHKK</sequence>
<dbReference type="InterPro" id="IPR012724">
    <property type="entry name" value="DnaJ"/>
</dbReference>
<feature type="compositionally biased region" description="Basic and acidic residues" evidence="8">
    <location>
        <begin position="565"/>
        <end position="575"/>
    </location>
</feature>
<organism evidence="11 12">
    <name type="scientific">Rhodotorula taiwanensis</name>
    <dbReference type="NCBI Taxonomy" id="741276"/>
    <lineage>
        <taxon>Eukaryota</taxon>
        <taxon>Fungi</taxon>
        <taxon>Dikarya</taxon>
        <taxon>Basidiomycota</taxon>
        <taxon>Pucciniomycotina</taxon>
        <taxon>Microbotryomycetes</taxon>
        <taxon>Sporidiobolales</taxon>
        <taxon>Sporidiobolaceae</taxon>
        <taxon>Rhodotorula</taxon>
    </lineage>
</organism>
<dbReference type="EMBL" id="PJQD01000036">
    <property type="protein sequence ID" value="POY73531.1"/>
    <property type="molecule type" value="Genomic_DNA"/>
</dbReference>
<dbReference type="GO" id="GO:0005737">
    <property type="term" value="C:cytoplasm"/>
    <property type="evidence" value="ECO:0007669"/>
    <property type="project" value="TreeGrafter"/>
</dbReference>
<feature type="compositionally biased region" description="Basic and acidic residues" evidence="8">
    <location>
        <begin position="616"/>
        <end position="628"/>
    </location>
</feature>
<dbReference type="GO" id="GO:0008270">
    <property type="term" value="F:zinc ion binding"/>
    <property type="evidence" value="ECO:0007669"/>
    <property type="project" value="UniProtKB-KW"/>
</dbReference>
<evidence type="ECO:0000256" key="5">
    <source>
        <dbReference type="ARBA" id="ARBA00023186"/>
    </source>
</evidence>
<dbReference type="CDD" id="cd10719">
    <property type="entry name" value="DnaJ_zf"/>
    <property type="match status" value="1"/>
</dbReference>
<feature type="region of interest" description="Disordered" evidence="8">
    <location>
        <begin position="338"/>
        <end position="360"/>
    </location>
</feature>
<comment type="caution">
    <text evidence="11">The sequence shown here is derived from an EMBL/GenBank/DDBJ whole genome shotgun (WGS) entry which is preliminary data.</text>
</comment>
<dbReference type="InterPro" id="IPR001623">
    <property type="entry name" value="DnaJ_domain"/>
</dbReference>
<dbReference type="SMART" id="SM00271">
    <property type="entry name" value="DnaJ"/>
    <property type="match status" value="1"/>
</dbReference>
<feature type="compositionally biased region" description="Basic and acidic residues" evidence="8">
    <location>
        <begin position="338"/>
        <end position="347"/>
    </location>
</feature>
<dbReference type="SUPFAM" id="SSF49493">
    <property type="entry name" value="HSP40/DnaJ peptide-binding domain"/>
    <property type="match status" value="2"/>
</dbReference>
<dbReference type="STRING" id="741276.A0A2S5B9Y3"/>
<dbReference type="InterPro" id="IPR018253">
    <property type="entry name" value="DnaJ_domain_CS"/>
</dbReference>
<dbReference type="Pfam" id="PF00226">
    <property type="entry name" value="DnaJ"/>
    <property type="match status" value="1"/>
</dbReference>
<dbReference type="InterPro" id="IPR008971">
    <property type="entry name" value="HSP40/DnaJ_pept-bd"/>
</dbReference>
<evidence type="ECO:0000313" key="11">
    <source>
        <dbReference type="EMBL" id="POY73531.1"/>
    </source>
</evidence>
<feature type="compositionally biased region" description="Basic and acidic residues" evidence="8">
    <location>
        <begin position="593"/>
        <end position="607"/>
    </location>
</feature>
<proteinExistence type="inferred from homology"/>
<dbReference type="Gene3D" id="2.10.230.10">
    <property type="entry name" value="Heat shock protein DnaJ, cysteine-rich domain"/>
    <property type="match status" value="1"/>
</dbReference>
<feature type="region of interest" description="Disordered" evidence="8">
    <location>
        <begin position="593"/>
        <end position="628"/>
    </location>
</feature>
<protein>
    <recommendedName>
        <fullName evidence="6">DnaJ homolog 1, mitochondrial</fullName>
    </recommendedName>
</protein>
<dbReference type="PRINTS" id="PR00625">
    <property type="entry name" value="JDOMAIN"/>
</dbReference>
<dbReference type="Gene3D" id="1.10.287.110">
    <property type="entry name" value="DnaJ domain"/>
    <property type="match status" value="1"/>
</dbReference>
<dbReference type="Pfam" id="PF00684">
    <property type="entry name" value="DnaJ_CXXCXGXG"/>
    <property type="match status" value="1"/>
</dbReference>
<keyword evidence="3 7" id="KW-0863">Zinc-finger</keyword>
<dbReference type="InterPro" id="IPR001305">
    <property type="entry name" value="HSP_DnaJ_Cys-rich_dom"/>
</dbReference>
<evidence type="ECO:0000256" key="8">
    <source>
        <dbReference type="SAM" id="MobiDB-lite"/>
    </source>
</evidence>
<dbReference type="FunFam" id="2.60.260.20:FF:000005">
    <property type="entry name" value="Chaperone protein dnaJ 1, mitochondrial"/>
    <property type="match status" value="1"/>
</dbReference>
<dbReference type="GO" id="GO:0031072">
    <property type="term" value="F:heat shock protein binding"/>
    <property type="evidence" value="ECO:0007669"/>
    <property type="project" value="InterPro"/>
</dbReference>
<dbReference type="GO" id="GO:0051082">
    <property type="term" value="F:unfolded protein binding"/>
    <property type="evidence" value="ECO:0007669"/>
    <property type="project" value="InterPro"/>
</dbReference>
<dbReference type="Proteomes" id="UP000237144">
    <property type="component" value="Unassembled WGS sequence"/>
</dbReference>
<feature type="compositionally biased region" description="Low complexity" evidence="8">
    <location>
        <begin position="544"/>
        <end position="564"/>
    </location>
</feature>
<reference evidence="11 12" key="1">
    <citation type="journal article" date="2018" name="Front. Microbiol.">
        <title>Prospects for Fungal Bioremediation of Acidic Radioactive Waste Sites: Characterization and Genome Sequence of Rhodotorula taiwanensis MD1149.</title>
        <authorList>
            <person name="Tkavc R."/>
            <person name="Matrosova V.Y."/>
            <person name="Grichenko O.E."/>
            <person name="Gostincar C."/>
            <person name="Volpe R.P."/>
            <person name="Klimenkova P."/>
            <person name="Gaidamakova E.K."/>
            <person name="Zhou C.E."/>
            <person name="Stewart B.J."/>
            <person name="Lyman M.G."/>
            <person name="Malfatti S.A."/>
            <person name="Rubinfeld B."/>
            <person name="Courtot M."/>
            <person name="Singh J."/>
            <person name="Dalgard C.L."/>
            <person name="Hamilton T."/>
            <person name="Frey K.G."/>
            <person name="Gunde-Cimerman N."/>
            <person name="Dugan L."/>
            <person name="Daly M.J."/>
        </authorList>
    </citation>
    <scope>NUCLEOTIDE SEQUENCE [LARGE SCALE GENOMIC DNA]</scope>
    <source>
        <strain evidence="11 12">MD1149</strain>
    </source>
</reference>
<evidence type="ECO:0000256" key="2">
    <source>
        <dbReference type="ARBA" id="ARBA00022737"/>
    </source>
</evidence>
<accession>A0A2S5B9Y3</accession>
<dbReference type="PANTHER" id="PTHR43096">
    <property type="entry name" value="DNAJ HOMOLOG 1, MITOCHONDRIAL-RELATED"/>
    <property type="match status" value="1"/>
</dbReference>
<dbReference type="PROSITE" id="PS00636">
    <property type="entry name" value="DNAJ_1"/>
    <property type="match status" value="1"/>
</dbReference>
<dbReference type="GO" id="GO:0009408">
    <property type="term" value="P:response to heat"/>
    <property type="evidence" value="ECO:0007669"/>
    <property type="project" value="InterPro"/>
</dbReference>
<dbReference type="GO" id="GO:0005524">
    <property type="term" value="F:ATP binding"/>
    <property type="evidence" value="ECO:0007669"/>
    <property type="project" value="InterPro"/>
</dbReference>
<dbReference type="CDD" id="cd06257">
    <property type="entry name" value="DnaJ"/>
    <property type="match status" value="1"/>
</dbReference>
<dbReference type="InterPro" id="IPR036410">
    <property type="entry name" value="HSP_DnaJ_Cys-rich_dom_sf"/>
</dbReference>
<keyword evidence="2" id="KW-0677">Repeat</keyword>
<gene>
    <name evidence="11" type="ORF">BMF94_3468</name>
</gene>
<dbReference type="HAMAP" id="MF_01152">
    <property type="entry name" value="DnaJ"/>
    <property type="match status" value="1"/>
</dbReference>
<dbReference type="InterPro" id="IPR002939">
    <property type="entry name" value="DnaJ_C"/>
</dbReference>
<feature type="region of interest" description="Disordered" evidence="8">
    <location>
        <begin position="469"/>
        <end position="575"/>
    </location>
</feature>
<dbReference type="CDD" id="cd10747">
    <property type="entry name" value="DnaJ_C"/>
    <property type="match status" value="1"/>
</dbReference>
<feature type="compositionally biased region" description="Low complexity" evidence="8">
    <location>
        <begin position="487"/>
        <end position="502"/>
    </location>
</feature>
<name>A0A2S5B9Y3_9BASI</name>
<dbReference type="SUPFAM" id="SSF46565">
    <property type="entry name" value="Chaperone J-domain"/>
    <property type="match status" value="1"/>
</dbReference>
<dbReference type="Pfam" id="PF01556">
    <property type="entry name" value="DnaJ_C"/>
    <property type="match status" value="1"/>
</dbReference>
<dbReference type="PROSITE" id="PS51188">
    <property type="entry name" value="ZF_CR"/>
    <property type="match status" value="1"/>
</dbReference>
<dbReference type="PANTHER" id="PTHR43096:SF52">
    <property type="entry name" value="DNAJ HOMOLOG 1, MITOCHONDRIAL-RELATED"/>
    <property type="match status" value="1"/>
</dbReference>
<feature type="region of interest" description="Disordered" evidence="8">
    <location>
        <begin position="37"/>
        <end position="66"/>
    </location>
</feature>
<keyword evidence="1 7" id="KW-0479">Metal-binding</keyword>
<keyword evidence="5" id="KW-0143">Chaperone</keyword>
<evidence type="ECO:0000259" key="10">
    <source>
        <dbReference type="PROSITE" id="PS51188"/>
    </source>
</evidence>
<evidence type="ECO:0000256" key="4">
    <source>
        <dbReference type="ARBA" id="ARBA00022833"/>
    </source>
</evidence>
<evidence type="ECO:0000259" key="9">
    <source>
        <dbReference type="PROSITE" id="PS50076"/>
    </source>
</evidence>
<dbReference type="PROSITE" id="PS50076">
    <property type="entry name" value="DNAJ_2"/>
    <property type="match status" value="1"/>
</dbReference>
<feature type="compositionally biased region" description="Low complexity" evidence="8">
    <location>
        <begin position="37"/>
        <end position="54"/>
    </location>
</feature>
<feature type="domain" description="J" evidence="9">
    <location>
        <begin position="98"/>
        <end position="162"/>
    </location>
</feature>
<evidence type="ECO:0000256" key="7">
    <source>
        <dbReference type="PROSITE-ProRule" id="PRU00546"/>
    </source>
</evidence>
<dbReference type="GO" id="GO:0042026">
    <property type="term" value="P:protein refolding"/>
    <property type="evidence" value="ECO:0007669"/>
    <property type="project" value="TreeGrafter"/>
</dbReference>
<evidence type="ECO:0000256" key="6">
    <source>
        <dbReference type="ARBA" id="ARBA00072890"/>
    </source>
</evidence>
<evidence type="ECO:0000313" key="12">
    <source>
        <dbReference type="Proteomes" id="UP000237144"/>
    </source>
</evidence>
<dbReference type="FunFam" id="2.10.230.10:FF:000001">
    <property type="entry name" value="DnaJ subfamily A member 2"/>
    <property type="match status" value="1"/>
</dbReference>
<evidence type="ECO:0000256" key="1">
    <source>
        <dbReference type="ARBA" id="ARBA00022723"/>
    </source>
</evidence>